<dbReference type="Pfam" id="PF05656">
    <property type="entry name" value="DUF805"/>
    <property type="match status" value="1"/>
</dbReference>
<accession>A0ABQ5VCJ7</accession>
<gene>
    <name evidence="2" type="primary">yhaH</name>
    <name evidence="2" type="ORF">GCM10007853_26180</name>
</gene>
<name>A0ABQ5VCJ7_9PROT</name>
<proteinExistence type="predicted"/>
<dbReference type="Proteomes" id="UP001161391">
    <property type="component" value="Unassembled WGS sequence"/>
</dbReference>
<reference evidence="2" key="2">
    <citation type="submission" date="2023-01" db="EMBL/GenBank/DDBJ databases">
        <title>Draft genome sequence of Algimonas ampicilliniresistens strain NBRC 108219.</title>
        <authorList>
            <person name="Sun Q."/>
            <person name="Mori K."/>
        </authorList>
    </citation>
    <scope>NUCLEOTIDE SEQUENCE</scope>
    <source>
        <strain evidence="2">NBRC 108219</strain>
    </source>
</reference>
<comment type="caution">
    <text evidence="2">The sequence shown here is derived from an EMBL/GenBank/DDBJ whole genome shotgun (WGS) entry which is preliminary data.</text>
</comment>
<evidence type="ECO:0000313" key="3">
    <source>
        <dbReference type="Proteomes" id="UP001161391"/>
    </source>
</evidence>
<feature type="transmembrane region" description="Helical" evidence="1">
    <location>
        <begin position="82"/>
        <end position="102"/>
    </location>
</feature>
<dbReference type="EMBL" id="BSNK01000002">
    <property type="protein sequence ID" value="GLQ24744.1"/>
    <property type="molecule type" value="Genomic_DNA"/>
</dbReference>
<keyword evidence="1" id="KW-1133">Transmembrane helix</keyword>
<feature type="transmembrane region" description="Helical" evidence="1">
    <location>
        <begin position="114"/>
        <end position="139"/>
    </location>
</feature>
<sequence>MTPPNVAIYNWIRQGFDFQGRSTRSDYWWTRLLVFSVNLVLLTLFMTSVGPDGTEALLDWLAAGSADLEQLDMGPLPSLAKFSLTFAVIFGLLTLIPDLSIAWRRFHDLNKPGWLHLIFFFASAFAPLVALAEYIWFVFPGTSGPNRFGPDPLADKRDDA</sequence>
<protein>
    <submittedName>
        <fullName evidence="2">DUF805 domain-containing protein</fullName>
    </submittedName>
</protein>
<dbReference type="InterPro" id="IPR008523">
    <property type="entry name" value="DUF805"/>
</dbReference>
<dbReference type="PANTHER" id="PTHR34980:SF2">
    <property type="entry name" value="INNER MEMBRANE PROTEIN YHAH-RELATED"/>
    <property type="match status" value="1"/>
</dbReference>
<organism evidence="2 3">
    <name type="scientific">Algimonas ampicilliniresistens</name>
    <dbReference type="NCBI Taxonomy" id="1298735"/>
    <lineage>
        <taxon>Bacteria</taxon>
        <taxon>Pseudomonadati</taxon>
        <taxon>Pseudomonadota</taxon>
        <taxon>Alphaproteobacteria</taxon>
        <taxon>Maricaulales</taxon>
        <taxon>Robiginitomaculaceae</taxon>
        <taxon>Algimonas</taxon>
    </lineage>
</organism>
<feature type="transmembrane region" description="Helical" evidence="1">
    <location>
        <begin position="28"/>
        <end position="49"/>
    </location>
</feature>
<dbReference type="PANTHER" id="PTHR34980">
    <property type="entry name" value="INNER MEMBRANE PROTEIN-RELATED-RELATED"/>
    <property type="match status" value="1"/>
</dbReference>
<reference evidence="2" key="1">
    <citation type="journal article" date="2014" name="Int. J. Syst. Evol. Microbiol.">
        <title>Complete genome of a new Firmicutes species belonging to the dominant human colonic microbiota ('Ruminococcus bicirculans') reveals two chromosomes and a selective capacity to utilize plant glucans.</title>
        <authorList>
            <consortium name="NISC Comparative Sequencing Program"/>
            <person name="Wegmann U."/>
            <person name="Louis P."/>
            <person name="Goesmann A."/>
            <person name="Henrissat B."/>
            <person name="Duncan S.H."/>
            <person name="Flint H.J."/>
        </authorList>
    </citation>
    <scope>NUCLEOTIDE SEQUENCE</scope>
    <source>
        <strain evidence="2">NBRC 108219</strain>
    </source>
</reference>
<keyword evidence="1" id="KW-0472">Membrane</keyword>
<keyword evidence="1" id="KW-0812">Transmembrane</keyword>
<keyword evidence="3" id="KW-1185">Reference proteome</keyword>
<evidence type="ECO:0000256" key="1">
    <source>
        <dbReference type="SAM" id="Phobius"/>
    </source>
</evidence>
<evidence type="ECO:0000313" key="2">
    <source>
        <dbReference type="EMBL" id="GLQ24744.1"/>
    </source>
</evidence>
<dbReference type="RefSeq" id="WP_284391531.1">
    <property type="nucleotide sequence ID" value="NZ_BSNK01000002.1"/>
</dbReference>